<dbReference type="Gene3D" id="3.60.10.10">
    <property type="entry name" value="Endonuclease/exonuclease/phosphatase"/>
    <property type="match status" value="1"/>
</dbReference>
<dbReference type="InterPro" id="IPR036691">
    <property type="entry name" value="Endo/exonu/phosph_ase_sf"/>
</dbReference>
<dbReference type="EMBL" id="BNJF01000001">
    <property type="protein sequence ID" value="GHO41924.1"/>
    <property type="molecule type" value="Genomic_DNA"/>
</dbReference>
<gene>
    <name evidence="1" type="ORF">KSX_00870</name>
</gene>
<organism evidence="1 2">
    <name type="scientific">Ktedonospora formicarum</name>
    <dbReference type="NCBI Taxonomy" id="2778364"/>
    <lineage>
        <taxon>Bacteria</taxon>
        <taxon>Bacillati</taxon>
        <taxon>Chloroflexota</taxon>
        <taxon>Ktedonobacteria</taxon>
        <taxon>Ktedonobacterales</taxon>
        <taxon>Ktedonobacteraceae</taxon>
        <taxon>Ktedonospora</taxon>
    </lineage>
</organism>
<dbReference type="RefSeq" id="WP_220191531.1">
    <property type="nucleotide sequence ID" value="NZ_BNJF01000001.1"/>
</dbReference>
<reference evidence="1" key="1">
    <citation type="submission" date="2020-10" db="EMBL/GenBank/DDBJ databases">
        <title>Taxonomic study of unclassified bacteria belonging to the class Ktedonobacteria.</title>
        <authorList>
            <person name="Yabe S."/>
            <person name="Wang C.M."/>
            <person name="Zheng Y."/>
            <person name="Sakai Y."/>
            <person name="Cavaletti L."/>
            <person name="Monciardini P."/>
            <person name="Donadio S."/>
        </authorList>
    </citation>
    <scope>NUCLEOTIDE SEQUENCE</scope>
    <source>
        <strain evidence="1">SOSP1-1</strain>
    </source>
</reference>
<keyword evidence="2" id="KW-1185">Reference proteome</keyword>
<proteinExistence type="predicted"/>
<accession>A0A8J3HQV6</accession>
<protein>
    <recommendedName>
        <fullName evidence="3">Endonuclease/exonuclease/phosphatase domain-containing protein</fullName>
    </recommendedName>
</protein>
<sequence length="253" mass="27936">MARIISWNIKQFSLNKWDSPTKKKIMLSVFSIADLVFVLEGPKGDMIAGALADSIVQDLGSASWDSNYIVNTALGDESDSTLILWKKTALSVTAVEPLTIPSNRSWDHSLRTPAKVSFTIKRKNYEVGVWHAPPSTSDKAILIASAWGVLKNIEGLDLFVGDFNVDINVSRSEYASKGPDRGTVFNNPSLVSVSDWDDFLIGSSRYDKVLVGKRLPSKDTVKNTIAICKTPFKPYSFRDIYSVSDHCPITCVI</sequence>
<evidence type="ECO:0000313" key="1">
    <source>
        <dbReference type="EMBL" id="GHO41924.1"/>
    </source>
</evidence>
<dbReference type="Proteomes" id="UP000612362">
    <property type="component" value="Unassembled WGS sequence"/>
</dbReference>
<evidence type="ECO:0008006" key="3">
    <source>
        <dbReference type="Google" id="ProtNLM"/>
    </source>
</evidence>
<dbReference type="AlphaFoldDB" id="A0A8J3HQV6"/>
<evidence type="ECO:0000313" key="2">
    <source>
        <dbReference type="Proteomes" id="UP000612362"/>
    </source>
</evidence>
<comment type="caution">
    <text evidence="1">The sequence shown here is derived from an EMBL/GenBank/DDBJ whole genome shotgun (WGS) entry which is preliminary data.</text>
</comment>
<dbReference type="SUPFAM" id="SSF56219">
    <property type="entry name" value="DNase I-like"/>
    <property type="match status" value="1"/>
</dbReference>
<name>A0A8J3HQV6_9CHLR</name>